<feature type="domain" description="HTH tetR-type" evidence="3">
    <location>
        <begin position="10"/>
        <end position="70"/>
    </location>
</feature>
<dbReference type="PANTHER" id="PTHR43479:SF11">
    <property type="entry name" value="ACREF_ENVCD OPERON REPRESSOR-RELATED"/>
    <property type="match status" value="1"/>
</dbReference>
<dbReference type="Proteomes" id="UP000245423">
    <property type="component" value="Chromosome 1"/>
</dbReference>
<evidence type="ECO:0000256" key="1">
    <source>
        <dbReference type="ARBA" id="ARBA00023125"/>
    </source>
</evidence>
<dbReference type="InterPro" id="IPR009057">
    <property type="entry name" value="Homeodomain-like_sf"/>
</dbReference>
<dbReference type="HOGENOM" id="CLU_069356_12_2_9"/>
<keyword evidence="1 2" id="KW-0238">DNA-binding</keyword>
<reference evidence="4 5" key="1">
    <citation type="submission" date="2016-11" db="EMBL/GenBank/DDBJ databases">
        <authorList>
            <person name="Manzoor S."/>
        </authorList>
    </citation>
    <scope>NUCLEOTIDE SEQUENCE [LARGE SCALE GENOMIC DNA]</scope>
    <source>
        <strain evidence="4">Clostridium ultunense strain Esp</strain>
    </source>
</reference>
<dbReference type="EMBL" id="LT669839">
    <property type="protein sequence ID" value="SHD76297.1"/>
    <property type="molecule type" value="Genomic_DNA"/>
</dbReference>
<accession>M1Z7B3</accession>
<sequence>MVSKVEMNKRKKENSFYEAAYDLFTTKGIHNTAINDIVKKAGVAKGTFYLYFKDKYDLLDKIVLNKSAHVLCEAVKCNKLKSFHTFEEELLSFVNYIIEYFKEDNLLLKLIYKNLSWGTFKKAYKDYGEIHEIYQMFERGYEGSSTPRDQVEKILFMIVELTGSVCYSCIILNEPTNIDEMKPVLFDTIKKMI</sequence>
<dbReference type="AlphaFoldDB" id="M1Z7B3"/>
<dbReference type="InterPro" id="IPR001647">
    <property type="entry name" value="HTH_TetR"/>
</dbReference>
<dbReference type="GO" id="GO:0003677">
    <property type="term" value="F:DNA binding"/>
    <property type="evidence" value="ECO:0007669"/>
    <property type="project" value="UniProtKB-UniRule"/>
</dbReference>
<keyword evidence="5" id="KW-1185">Reference proteome</keyword>
<dbReference type="Pfam" id="PF00440">
    <property type="entry name" value="TetR_N"/>
    <property type="match status" value="1"/>
</dbReference>
<organism evidence="4 5">
    <name type="scientific">[Clostridium] ultunense Esp</name>
    <dbReference type="NCBI Taxonomy" id="1288971"/>
    <lineage>
        <taxon>Bacteria</taxon>
        <taxon>Bacillati</taxon>
        <taxon>Bacillota</taxon>
        <taxon>Tissierellia</taxon>
        <taxon>Tissierellales</taxon>
        <taxon>Tepidimicrobiaceae</taxon>
        <taxon>Schnuerera</taxon>
    </lineage>
</organism>
<feature type="DNA-binding region" description="H-T-H motif" evidence="2">
    <location>
        <begin position="33"/>
        <end position="52"/>
    </location>
</feature>
<dbReference type="Gene3D" id="1.10.357.10">
    <property type="entry name" value="Tetracycline Repressor, domain 2"/>
    <property type="match status" value="1"/>
</dbReference>
<evidence type="ECO:0000256" key="2">
    <source>
        <dbReference type="PROSITE-ProRule" id="PRU00335"/>
    </source>
</evidence>
<gene>
    <name evidence="4" type="ORF">CUESP1_0921</name>
</gene>
<dbReference type="PANTHER" id="PTHR43479">
    <property type="entry name" value="ACREF/ENVCD OPERON REPRESSOR-RELATED"/>
    <property type="match status" value="1"/>
</dbReference>
<dbReference type="PROSITE" id="PS50977">
    <property type="entry name" value="HTH_TETR_2"/>
    <property type="match status" value="1"/>
</dbReference>
<dbReference type="PRINTS" id="PR00455">
    <property type="entry name" value="HTHTETR"/>
</dbReference>
<dbReference type="RefSeq" id="WP_005583702.1">
    <property type="nucleotide sequence ID" value="NZ_LT669839.1"/>
</dbReference>
<dbReference type="OrthoDB" id="9812484at2"/>
<evidence type="ECO:0000313" key="4">
    <source>
        <dbReference type="EMBL" id="SHD76297.1"/>
    </source>
</evidence>
<protein>
    <submittedName>
        <fullName evidence="4">TetR family transcriptional regulator</fullName>
    </submittedName>
</protein>
<proteinExistence type="predicted"/>
<evidence type="ECO:0000259" key="3">
    <source>
        <dbReference type="PROSITE" id="PS50977"/>
    </source>
</evidence>
<dbReference type="InterPro" id="IPR050624">
    <property type="entry name" value="HTH-type_Tx_Regulator"/>
</dbReference>
<dbReference type="SUPFAM" id="SSF46689">
    <property type="entry name" value="Homeodomain-like"/>
    <property type="match status" value="1"/>
</dbReference>
<name>M1Z7B3_9FIRM</name>
<evidence type="ECO:0000313" key="5">
    <source>
        <dbReference type="Proteomes" id="UP000245423"/>
    </source>
</evidence>